<feature type="signal peptide" evidence="1">
    <location>
        <begin position="1"/>
        <end position="19"/>
    </location>
</feature>
<proteinExistence type="predicted"/>
<organism evidence="2">
    <name type="scientific">uncultured bacterium 4C6</name>
    <dbReference type="NCBI Taxonomy" id="1701323"/>
    <lineage>
        <taxon>Bacteria</taxon>
        <taxon>environmental samples</taxon>
    </lineage>
</organism>
<sequence length="256" mass="27960">MKQFALLLFTTFGFLYANAQKLPTVQKVSVRAPQSIKIDGKATEWNDKYQAYNNATDVYYTLSNDDNNLYLVIKAEGTMAIGGRILGAGISFTVNHTLNKKEASAVTITYPILKGNDIGLVSELLYSAAGLKMGGNAGGGNTLTRLNKTFTEKSKYIGVTGIKNVTDNEIPLYNNLGIQTSSAFYERGIYVYELAIPLELLALPAAGTQAFSYHIKLNVRSRNSPVIINPNAPPEPQAAPEFITPTDFWGEYTLAK</sequence>
<evidence type="ECO:0000313" key="2">
    <source>
        <dbReference type="EMBL" id="ALG05213.1"/>
    </source>
</evidence>
<protein>
    <submittedName>
        <fullName evidence="2">Uncharacterized protein</fullName>
    </submittedName>
</protein>
<dbReference type="AlphaFoldDB" id="A0A0N9HM92"/>
<keyword evidence="1" id="KW-0732">Signal</keyword>
<feature type="chain" id="PRO_5006035294" evidence="1">
    <location>
        <begin position="20"/>
        <end position="256"/>
    </location>
</feature>
<reference evidence="2" key="1">
    <citation type="submission" date="2015-07" db="EMBL/GenBank/DDBJ databases">
        <title>Exploring the genomic information of specific uncultured soil bacteria through a new metagenomic library-based strategy.</title>
        <authorList>
            <person name="Liu Y."/>
            <person name="Zhang R."/>
        </authorList>
    </citation>
    <scope>NUCLEOTIDE SEQUENCE</scope>
</reference>
<accession>A0A0N9HM92</accession>
<name>A0A0N9HM92_9BACT</name>
<evidence type="ECO:0000256" key="1">
    <source>
        <dbReference type="SAM" id="SignalP"/>
    </source>
</evidence>
<dbReference type="EMBL" id="KT342854">
    <property type="protein sequence ID" value="ALG05213.1"/>
    <property type="molecule type" value="Genomic_DNA"/>
</dbReference>